<dbReference type="InterPro" id="IPR041437">
    <property type="entry name" value="GH115_C"/>
</dbReference>
<reference evidence="4" key="2">
    <citation type="submission" date="2020-09" db="EMBL/GenBank/DDBJ databases">
        <authorList>
            <person name="Sun Q."/>
            <person name="Kim S."/>
        </authorList>
    </citation>
    <scope>NUCLEOTIDE SEQUENCE</scope>
    <source>
        <strain evidence="4">KCTC 12988</strain>
    </source>
</reference>
<feature type="region of interest" description="Disordered" evidence="2">
    <location>
        <begin position="1"/>
        <end position="20"/>
    </location>
</feature>
<reference evidence="4" key="1">
    <citation type="journal article" date="2014" name="Int. J. Syst. Evol. Microbiol.">
        <title>Complete genome sequence of Corynebacterium casei LMG S-19264T (=DSM 44701T), isolated from a smear-ripened cheese.</title>
        <authorList>
            <consortium name="US DOE Joint Genome Institute (JGI-PGF)"/>
            <person name="Walter F."/>
            <person name="Albersmeier A."/>
            <person name="Kalinowski J."/>
            <person name="Ruckert C."/>
        </authorList>
    </citation>
    <scope>NUCLEOTIDE SEQUENCE</scope>
    <source>
        <strain evidence="4">KCTC 12988</strain>
    </source>
</reference>
<dbReference type="SUPFAM" id="SSF55545">
    <property type="entry name" value="beta-N-acetylhexosaminidase-like domain"/>
    <property type="match status" value="1"/>
</dbReference>
<proteinExistence type="predicted"/>
<dbReference type="InterPro" id="IPR031924">
    <property type="entry name" value="GH115"/>
</dbReference>
<dbReference type="PANTHER" id="PTHR37842">
    <property type="match status" value="1"/>
</dbReference>
<accession>A0A918TBZ6</accession>
<dbReference type="Proteomes" id="UP000644507">
    <property type="component" value="Unassembled WGS sequence"/>
</dbReference>
<dbReference type="Gene3D" id="2.60.120.1620">
    <property type="match status" value="1"/>
</dbReference>
<dbReference type="PANTHER" id="PTHR37842:SF2">
    <property type="entry name" value="GYLCOSYL HYDROLASE 115 C-TERMINAL DOMAIN-CONTAINING PROTEIN"/>
    <property type="match status" value="1"/>
</dbReference>
<dbReference type="Pfam" id="PF17829">
    <property type="entry name" value="GH115_C"/>
    <property type="match status" value="1"/>
</dbReference>
<evidence type="ECO:0000256" key="2">
    <source>
        <dbReference type="SAM" id="MobiDB-lite"/>
    </source>
</evidence>
<dbReference type="GO" id="GO:0016787">
    <property type="term" value="F:hydrolase activity"/>
    <property type="evidence" value="ECO:0007669"/>
    <property type="project" value="UniProtKB-KW"/>
</dbReference>
<sequence>MTASDTSNGGTTSFNGDLNRWSDGLAPQSGNTYFNKAYLLRTPSSGSAHTFAGDLLTIGRSSNSIGRLLLKGTDDSTLTVGNLILDGGLIDMGVGNGTITNNLAGAITVLPEFKGYLTAEGSSQPGTGGETLDILASISGSGEIQIGGTWGAASLEGLDVPTAAISNAAGTIRLSATNSFDGHVTVAGRPVNSTRGGLQLAHPEALRFATLNLTTTNSTSVPPVSFAASVNTEPFQIAALEGDATLVLGDTTDSEIVLEVGGTGASSTFNGVLDGPGVLKKVGAGTLRLSGEADHGCRILVAEGVVELSEPSLGNESEVSVTTGASLHLTHGETDTIATLYFDGVEQDEGVYSAANSGGRITGSGSINVGDEPELVSNYRSTRKWVPYDGTAVTPSSDPDYYAIPFMPVTENATSGSLKIAGGGQTATIHYSLEDAAVVQIAAEALGDDVERVTGLAPEVSTATPSDREVILVGTLGSSPLIDSLHSSGKIDPSEIEGKWEAYLATVVENPLPGVARALVIAGSDRRGTAFGVFALSESMGVSPWYWWANVPTPSRSAIHIAGSHVQHSPGVKYRGIFLNDEDWGLQPWAANTFEPEVGNIGPKTYATIFELLLRLHSNLIWPAMHHFPVETTPFYEVPGNKEMADDYAIVISTSHHEPMLRNSYEYDEGDLGPYNYWTNRENIAQFWEQRVAETADYENIYTMGMRGRDDAGMLAPSGTSNREKARKIQNEIIPDQRQMITDHVNADASEIPQIFIPYKETLVQYQAGLELPDDVTMLWPDDNHGYIRQLSTDAERARSGGSGVYYHLSYWGVPTSYLWLYSTPPGMTCSEMIKAWDFEADKIWLVNVGDLKPHELGTDFFLRMARNPEGFRNFDQRVFFEQWASRTFSPAQAEGIADVLEEYFRLNITKRPEHLNRSNSGFSLVDNGDEGQKRLDDFATMTEQANAIYQQLPAEQKSAFYEMVLYPVRGSNLVNRRVILAERSRLWEEQGRASTNAVAAEAEAAHDALLAENQFYNEVNADGKWNLMIDPMPISQLPGWARETQNAFIMPEVGSFNAAGGSSLGVVVEGSREPLEAGMPGELPMFNRPSDPSYFIDVFNRKSGTMNWTATTSVPWINLSGSQGSEDARIWVRIDWKKAPRGHAVPGKITISGLGGQYQVNVRAFYPLDLNLIDLPEHVENNGLVEIEAEDFAERDDSSDGVGWRLVDQATASEDGMTIQPVTVDSLNPNNLPDDTPSLTYRFYTFGSGPVKISTQCLPTHRITSDHPGLRYAISLNGDEPQIIDVNAVEYSSAWNANTLRAASIGVSKHNIAEPGMQAVRIWMVDAGVVLDKLTMEIASGTFEAEDLEVHNSNRSVVEFSDGPASEGGGLHIQSTSVNDFAILRLPEMQAGDYELTVNVKRWTSRGIIQMAIAENPSGPYQNIGGEFDLYDRNGVYVELESVPVSFNFDGTKYLRFTVVGKNSAATNYWILLDYLKFERVNSVSGLPLRNWRSVYFGNPNDEADASDYADPDFDGIPNLLEYATGSYPTLASASPVSSEWVGDFFTLKFDRAKVATDVVYRVMAGNTLPPETEIWSSESNPYAGGELLTFEETVFDVQSVAASPTRFLQLQVVRPD</sequence>
<protein>
    <recommendedName>
        <fullName evidence="3">Gylcosyl hydrolase 115 C-terminal domain-containing protein</fullName>
    </recommendedName>
</protein>
<feature type="domain" description="Gylcosyl hydrolase 115 C-terminal" evidence="3">
    <location>
        <begin position="1179"/>
        <end position="1338"/>
    </location>
</feature>
<dbReference type="RefSeq" id="WP_189566227.1">
    <property type="nucleotide sequence ID" value="NZ_BMXI01000001.1"/>
</dbReference>
<dbReference type="Gene3D" id="1.20.58.2150">
    <property type="match status" value="1"/>
</dbReference>
<dbReference type="Gene3D" id="3.30.379.10">
    <property type="entry name" value="Chitobiase/beta-hexosaminidase domain 2-like"/>
    <property type="match status" value="1"/>
</dbReference>
<feature type="compositionally biased region" description="Polar residues" evidence="2">
    <location>
        <begin position="1"/>
        <end position="16"/>
    </location>
</feature>
<keyword evidence="1" id="KW-0378">Hydrolase</keyword>
<dbReference type="EMBL" id="BMXI01000001">
    <property type="protein sequence ID" value="GHC40185.1"/>
    <property type="molecule type" value="Genomic_DNA"/>
</dbReference>
<comment type="caution">
    <text evidence="4">The sequence shown here is derived from an EMBL/GenBank/DDBJ whole genome shotgun (WGS) entry which is preliminary data.</text>
</comment>
<dbReference type="GO" id="GO:0005975">
    <property type="term" value="P:carbohydrate metabolic process"/>
    <property type="evidence" value="ECO:0007669"/>
    <property type="project" value="UniProtKB-ARBA"/>
</dbReference>
<evidence type="ECO:0000313" key="4">
    <source>
        <dbReference type="EMBL" id="GHC40185.1"/>
    </source>
</evidence>
<organism evidence="4 5">
    <name type="scientific">Roseibacillus persicicus</name>
    <dbReference type="NCBI Taxonomy" id="454148"/>
    <lineage>
        <taxon>Bacteria</taxon>
        <taxon>Pseudomonadati</taxon>
        <taxon>Verrucomicrobiota</taxon>
        <taxon>Verrucomicrobiia</taxon>
        <taxon>Verrucomicrobiales</taxon>
        <taxon>Verrucomicrobiaceae</taxon>
        <taxon>Roseibacillus</taxon>
    </lineage>
</organism>
<name>A0A918TBZ6_9BACT</name>
<gene>
    <name evidence="4" type="ORF">GCM10007100_00670</name>
</gene>
<dbReference type="Pfam" id="PF15979">
    <property type="entry name" value="Glyco_hydro_115"/>
    <property type="match status" value="1"/>
</dbReference>
<dbReference type="Gene3D" id="3.20.20.520">
    <property type="entry name" value="Glycosyl hydrolase family 115"/>
    <property type="match status" value="1"/>
</dbReference>
<dbReference type="InterPro" id="IPR029018">
    <property type="entry name" value="Hex-like_dom2"/>
</dbReference>
<evidence type="ECO:0000313" key="5">
    <source>
        <dbReference type="Proteomes" id="UP000644507"/>
    </source>
</evidence>
<dbReference type="InterPro" id="IPR042301">
    <property type="entry name" value="GH115_sf"/>
</dbReference>
<evidence type="ECO:0000256" key="1">
    <source>
        <dbReference type="ARBA" id="ARBA00022801"/>
    </source>
</evidence>
<keyword evidence="5" id="KW-1185">Reference proteome</keyword>
<evidence type="ECO:0000259" key="3">
    <source>
        <dbReference type="Pfam" id="PF17829"/>
    </source>
</evidence>